<dbReference type="Gene3D" id="2.40.40.10">
    <property type="entry name" value="RlpA-like domain"/>
    <property type="match status" value="3"/>
</dbReference>
<keyword evidence="8" id="KW-1185">Reference proteome</keyword>
<dbReference type="InterPro" id="IPR001002">
    <property type="entry name" value="Chitin-bd_1"/>
</dbReference>
<evidence type="ECO:0000259" key="6">
    <source>
        <dbReference type="PROSITE" id="PS51174"/>
    </source>
</evidence>
<dbReference type="Pfam" id="PF00187">
    <property type="entry name" value="Chitin_bind_1"/>
    <property type="match status" value="1"/>
</dbReference>
<dbReference type="Pfam" id="PF00967">
    <property type="entry name" value="Barwin"/>
    <property type="match status" value="3"/>
</dbReference>
<evidence type="ECO:0000256" key="3">
    <source>
        <dbReference type="PROSITE-ProRule" id="PRU00261"/>
    </source>
</evidence>
<evidence type="ECO:0000313" key="7">
    <source>
        <dbReference type="EMBL" id="CAH2055094.1"/>
    </source>
</evidence>
<dbReference type="EMBL" id="OU466859">
    <property type="protein sequence ID" value="CAH2055094.1"/>
    <property type="molecule type" value="Genomic_DNA"/>
</dbReference>
<dbReference type="Gene3D" id="3.30.60.10">
    <property type="entry name" value="Endochitinase-like"/>
    <property type="match status" value="1"/>
</dbReference>
<evidence type="ECO:0000256" key="2">
    <source>
        <dbReference type="ARBA" id="ARBA00023157"/>
    </source>
</evidence>
<dbReference type="Proteomes" id="UP000836841">
    <property type="component" value="Chromosome 3"/>
</dbReference>
<dbReference type="InterPro" id="IPR036861">
    <property type="entry name" value="Endochitinase-like_sf"/>
</dbReference>
<dbReference type="PROSITE" id="PS00026">
    <property type="entry name" value="CHIT_BIND_I_1"/>
    <property type="match status" value="1"/>
</dbReference>
<keyword evidence="2 3" id="KW-1015">Disulfide bond</keyword>
<dbReference type="AlphaFoldDB" id="A0AAU9S6S2"/>
<evidence type="ECO:0000256" key="4">
    <source>
        <dbReference type="SAM" id="SignalP"/>
    </source>
</evidence>
<gene>
    <name evidence="7" type="ORF">TAV2_LOCUS9211</name>
</gene>
<dbReference type="CDD" id="cd00035">
    <property type="entry name" value="ChtBD1"/>
    <property type="match status" value="1"/>
</dbReference>
<dbReference type="SUPFAM" id="SSF50685">
    <property type="entry name" value="Barwin-like endoglucanases"/>
    <property type="match status" value="3"/>
</dbReference>
<dbReference type="GO" id="GO:0004540">
    <property type="term" value="F:RNA nuclease activity"/>
    <property type="evidence" value="ECO:0007669"/>
    <property type="project" value="InterPro"/>
</dbReference>
<feature type="disulfide bond" evidence="3">
    <location>
        <begin position="20"/>
        <end position="35"/>
    </location>
</feature>
<feature type="domain" description="Barwin" evidence="6">
    <location>
        <begin position="232"/>
        <end position="353"/>
    </location>
</feature>
<dbReference type="PROSITE" id="PS00771">
    <property type="entry name" value="BARWIN_1"/>
    <property type="match status" value="2"/>
</dbReference>
<dbReference type="PANTHER" id="PTHR46351:SF7">
    <property type="entry name" value="HEVEIN-LIKE PREPROPROTEIN"/>
    <property type="match status" value="1"/>
</dbReference>
<dbReference type="InterPro" id="IPR001153">
    <property type="entry name" value="Barwin_dom"/>
</dbReference>
<sequence length="451" mass="50137">LSIAIILLSCTVATVAGQQCGRQAGGRTCSGNICCSQYGYCGTTADYCSPDNKCQSNCWGSGPSGPGESASNVRATYHLYNPEQNNWDLRAVSAYCSTWDADKPYAWRSKYGWTAFCGPSGPRGQASCGKCLRVRNTRTNAVVTVRIVDQCSNGGLDLDVAMFNRIDTDGVGYQQGHLIVDYQFVDCGNELINQPADSKNILFSPTDRRKMSRLSIYVFVLLCAFAAKAAAQSASNVRATYHFYNPAQNGWDLYRVSAYCSTWDGNQSLEWRQRYGWTAFCGPVGPRGRDSCGRCLRVTNTGTGTQATVRIVDQCSSGGLDLDEGVFRQLDTNGQGYARGNLMVNYEFQFIFLCAFAAKAAVQTASNVRATYHYYNPEQNGWDLYKVSAYCSTWKGDRPLEWRKKYGWTAFCVQVGPRGRDSSGRCLRQRFESYWFCVTAQIYLFSRPQTI</sequence>
<feature type="domain" description="Chitin-binding type-1" evidence="5">
    <location>
        <begin position="17"/>
        <end position="60"/>
    </location>
</feature>
<proteinExistence type="predicted"/>
<organism evidence="7 8">
    <name type="scientific">Thlaspi arvense</name>
    <name type="common">Field penny-cress</name>
    <dbReference type="NCBI Taxonomy" id="13288"/>
    <lineage>
        <taxon>Eukaryota</taxon>
        <taxon>Viridiplantae</taxon>
        <taxon>Streptophyta</taxon>
        <taxon>Embryophyta</taxon>
        <taxon>Tracheophyta</taxon>
        <taxon>Spermatophyta</taxon>
        <taxon>Magnoliopsida</taxon>
        <taxon>eudicotyledons</taxon>
        <taxon>Gunneridae</taxon>
        <taxon>Pentapetalae</taxon>
        <taxon>rosids</taxon>
        <taxon>malvids</taxon>
        <taxon>Brassicales</taxon>
        <taxon>Brassicaceae</taxon>
        <taxon>Thlaspideae</taxon>
        <taxon>Thlaspi</taxon>
    </lineage>
</organism>
<evidence type="ECO:0000259" key="5">
    <source>
        <dbReference type="PROSITE" id="PS50941"/>
    </source>
</evidence>
<accession>A0AAU9S6S2</accession>
<dbReference type="FunFam" id="2.40.40.10:FF:000007">
    <property type="entry name" value="Papaya barwin-like protein"/>
    <property type="match status" value="1"/>
</dbReference>
<name>A0AAU9S6S2_THLAR</name>
<protein>
    <submittedName>
        <fullName evidence="7">Uncharacterized protein</fullName>
    </submittedName>
</protein>
<dbReference type="GO" id="GO:0042742">
    <property type="term" value="P:defense response to bacterium"/>
    <property type="evidence" value="ECO:0007669"/>
    <property type="project" value="InterPro"/>
</dbReference>
<feature type="disulfide bond" evidence="3">
    <location>
        <begin position="29"/>
        <end position="41"/>
    </location>
</feature>
<feature type="signal peptide" evidence="4">
    <location>
        <begin position="1"/>
        <end position="17"/>
    </location>
</feature>
<feature type="domain" description="Barwin" evidence="6">
    <location>
        <begin position="363"/>
        <end position="451"/>
    </location>
</feature>
<feature type="disulfide bond" evidence="3">
    <location>
        <begin position="54"/>
        <end position="58"/>
    </location>
</feature>
<dbReference type="InterPro" id="IPR018226">
    <property type="entry name" value="Barwin_CS"/>
</dbReference>
<feature type="domain" description="Barwin" evidence="6">
    <location>
        <begin position="68"/>
        <end position="189"/>
    </location>
</feature>
<dbReference type="InterPro" id="IPR018371">
    <property type="entry name" value="Chitin-binding_1_CS"/>
</dbReference>
<evidence type="ECO:0000256" key="1">
    <source>
        <dbReference type="ARBA" id="ARBA00022669"/>
    </source>
</evidence>
<keyword evidence="1 3" id="KW-0147">Chitin-binding</keyword>
<dbReference type="SUPFAM" id="SSF57016">
    <property type="entry name" value="Plant lectins/antimicrobial peptides"/>
    <property type="match status" value="1"/>
</dbReference>
<dbReference type="InterPro" id="IPR044301">
    <property type="entry name" value="PR4"/>
</dbReference>
<feature type="disulfide bond" evidence="3">
    <location>
        <begin position="34"/>
        <end position="48"/>
    </location>
</feature>
<dbReference type="PROSITE" id="PS51174">
    <property type="entry name" value="BARWIN_3"/>
    <property type="match status" value="3"/>
</dbReference>
<dbReference type="PROSITE" id="PS50941">
    <property type="entry name" value="CHIT_BIND_I_2"/>
    <property type="match status" value="1"/>
</dbReference>
<dbReference type="GO" id="GO:0050832">
    <property type="term" value="P:defense response to fungus"/>
    <property type="evidence" value="ECO:0007669"/>
    <property type="project" value="InterPro"/>
</dbReference>
<feature type="non-terminal residue" evidence="7">
    <location>
        <position position="451"/>
    </location>
</feature>
<dbReference type="SMART" id="SM00270">
    <property type="entry name" value="ChtBD1"/>
    <property type="match status" value="1"/>
</dbReference>
<keyword evidence="4" id="KW-0732">Signal</keyword>
<evidence type="ECO:0000313" key="8">
    <source>
        <dbReference type="Proteomes" id="UP000836841"/>
    </source>
</evidence>
<dbReference type="PROSITE" id="PS00772">
    <property type="entry name" value="BARWIN_2"/>
    <property type="match status" value="1"/>
</dbReference>
<dbReference type="PANTHER" id="PTHR46351">
    <property type="entry name" value="WOUND-INDUCED PROTEIN WIN2"/>
    <property type="match status" value="1"/>
</dbReference>
<dbReference type="InterPro" id="IPR036908">
    <property type="entry name" value="RlpA-like_sf"/>
</dbReference>
<dbReference type="CDD" id="cd22777">
    <property type="entry name" value="DPBB_barwin-like"/>
    <property type="match status" value="1"/>
</dbReference>
<reference evidence="7 8" key="1">
    <citation type="submission" date="2022-03" db="EMBL/GenBank/DDBJ databases">
        <authorList>
            <person name="Nunn A."/>
            <person name="Chopra R."/>
            <person name="Nunn A."/>
            <person name="Contreras Garrido A."/>
        </authorList>
    </citation>
    <scope>NUCLEOTIDE SEQUENCE [LARGE SCALE GENOMIC DNA]</scope>
</reference>
<feature type="chain" id="PRO_5043426320" evidence="4">
    <location>
        <begin position="18"/>
        <end position="451"/>
    </location>
</feature>
<feature type="non-terminal residue" evidence="7">
    <location>
        <position position="1"/>
    </location>
</feature>
<dbReference type="PRINTS" id="PR00602">
    <property type="entry name" value="BARWIN"/>
</dbReference>
<dbReference type="GO" id="GO:0008061">
    <property type="term" value="F:chitin binding"/>
    <property type="evidence" value="ECO:0007669"/>
    <property type="project" value="UniProtKB-UniRule"/>
</dbReference>